<protein>
    <submittedName>
        <fullName evidence="1">Uncharacterized protein</fullName>
    </submittedName>
</protein>
<sequence length="88" mass="9669">MSLPVRLKEDRLGTLAAVRDEDDGGRGLGNQWWRLGQQYEIGNSFAAGIGRDLKAGVVRRELEAGLVKKRERERTASRSVCSGRGATI</sequence>
<reference evidence="1 2" key="1">
    <citation type="journal article" date="2023" name="G3 (Bethesda)">
        <title>A chromosome-length genome assembly and annotation of blackberry (Rubus argutus, cv. 'Hillquist').</title>
        <authorList>
            <person name="Bruna T."/>
            <person name="Aryal R."/>
            <person name="Dudchenko O."/>
            <person name="Sargent D.J."/>
            <person name="Mead D."/>
            <person name="Buti M."/>
            <person name="Cavallini A."/>
            <person name="Hytonen T."/>
            <person name="Andres J."/>
            <person name="Pham M."/>
            <person name="Weisz D."/>
            <person name="Mascagni F."/>
            <person name="Usai G."/>
            <person name="Natali L."/>
            <person name="Bassil N."/>
            <person name="Fernandez G.E."/>
            <person name="Lomsadze A."/>
            <person name="Armour M."/>
            <person name="Olukolu B."/>
            <person name="Poorten T."/>
            <person name="Britton C."/>
            <person name="Davik J."/>
            <person name="Ashrafi H."/>
            <person name="Aiden E.L."/>
            <person name="Borodovsky M."/>
            <person name="Worthington M."/>
        </authorList>
    </citation>
    <scope>NUCLEOTIDE SEQUENCE [LARGE SCALE GENOMIC DNA]</scope>
    <source>
        <strain evidence="1">PI 553951</strain>
    </source>
</reference>
<proteinExistence type="predicted"/>
<gene>
    <name evidence="1" type="ORF">M0R45_029402</name>
</gene>
<dbReference type="EMBL" id="JBEDUW010000006">
    <property type="protein sequence ID" value="KAK9920862.1"/>
    <property type="molecule type" value="Genomic_DNA"/>
</dbReference>
<accession>A0AAW1W8W9</accession>
<organism evidence="1 2">
    <name type="scientific">Rubus argutus</name>
    <name type="common">Southern blackberry</name>
    <dbReference type="NCBI Taxonomy" id="59490"/>
    <lineage>
        <taxon>Eukaryota</taxon>
        <taxon>Viridiplantae</taxon>
        <taxon>Streptophyta</taxon>
        <taxon>Embryophyta</taxon>
        <taxon>Tracheophyta</taxon>
        <taxon>Spermatophyta</taxon>
        <taxon>Magnoliopsida</taxon>
        <taxon>eudicotyledons</taxon>
        <taxon>Gunneridae</taxon>
        <taxon>Pentapetalae</taxon>
        <taxon>rosids</taxon>
        <taxon>fabids</taxon>
        <taxon>Rosales</taxon>
        <taxon>Rosaceae</taxon>
        <taxon>Rosoideae</taxon>
        <taxon>Rosoideae incertae sedis</taxon>
        <taxon>Rubus</taxon>
    </lineage>
</organism>
<name>A0AAW1W8W9_RUBAR</name>
<evidence type="ECO:0000313" key="2">
    <source>
        <dbReference type="Proteomes" id="UP001457282"/>
    </source>
</evidence>
<dbReference type="AlphaFoldDB" id="A0AAW1W8W9"/>
<evidence type="ECO:0000313" key="1">
    <source>
        <dbReference type="EMBL" id="KAK9920862.1"/>
    </source>
</evidence>
<comment type="caution">
    <text evidence="1">The sequence shown here is derived from an EMBL/GenBank/DDBJ whole genome shotgun (WGS) entry which is preliminary data.</text>
</comment>
<dbReference type="Proteomes" id="UP001457282">
    <property type="component" value="Unassembled WGS sequence"/>
</dbReference>
<keyword evidence="2" id="KW-1185">Reference proteome</keyword>